<dbReference type="InterPro" id="IPR050834">
    <property type="entry name" value="Glycosyltransf_2"/>
</dbReference>
<proteinExistence type="predicted"/>
<dbReference type="PANTHER" id="PTHR43685">
    <property type="entry name" value="GLYCOSYLTRANSFERASE"/>
    <property type="match status" value="1"/>
</dbReference>
<dbReference type="STRING" id="555875.SAMN04488124_0825"/>
<dbReference type="EMBL" id="FOYS01000001">
    <property type="protein sequence ID" value="SFR36858.1"/>
    <property type="molecule type" value="Genomic_DNA"/>
</dbReference>
<sequence>MTSVSVLIPTYNRAAYVGGAIDTVLEQTYSDIEAVVVNDGSDDDTRAVLDARAGDRVRVFHNDENRGISYSFNRAAAEARGEYLCILGDDDRWHPVKVERQVRRMESLGDEYGVVYTGGFCVRDDVVTDVSRPSWRGDIYPEILGTFGVGPHSGHMIRREAFEAVDGFDTAFPRGVDWDMSIRLAKRYKFDYLPELFVRRTLHDDNISREPEQMDLYSLVLDKYADELYRHPDALCRLYSQWYYQKRATHALHRGETRRAARYFLSAFRLRPTATLALSCLVSMLGPRGFDAAGTVRRRMTDWRIRATGEYPWTGVSSGP</sequence>
<name>A0A1I6G3R9_9EURY</name>
<dbReference type="PANTHER" id="PTHR43685:SF11">
    <property type="entry name" value="GLYCOSYLTRANSFERASE TAGX-RELATED"/>
    <property type="match status" value="1"/>
</dbReference>
<evidence type="ECO:0000313" key="2">
    <source>
        <dbReference type="EMBL" id="SFR36858.1"/>
    </source>
</evidence>
<dbReference type="AlphaFoldDB" id="A0A1I6G3R9"/>
<protein>
    <submittedName>
        <fullName evidence="2">Glycosyltransferase involved in cell wall bisynthesis</fullName>
    </submittedName>
</protein>
<organism evidence="2 3">
    <name type="scientific">Halogeometricum limi</name>
    <dbReference type="NCBI Taxonomy" id="555875"/>
    <lineage>
        <taxon>Archaea</taxon>
        <taxon>Methanobacteriati</taxon>
        <taxon>Methanobacteriota</taxon>
        <taxon>Stenosarchaea group</taxon>
        <taxon>Halobacteria</taxon>
        <taxon>Halobacteriales</taxon>
        <taxon>Haloferacaceae</taxon>
        <taxon>Halogeometricum</taxon>
    </lineage>
</organism>
<dbReference type="RefSeq" id="WP_175501349.1">
    <property type="nucleotide sequence ID" value="NZ_FOYS01000001.1"/>
</dbReference>
<evidence type="ECO:0000259" key="1">
    <source>
        <dbReference type="Pfam" id="PF00535"/>
    </source>
</evidence>
<dbReference type="Pfam" id="PF00535">
    <property type="entry name" value="Glycos_transf_2"/>
    <property type="match status" value="1"/>
</dbReference>
<keyword evidence="3" id="KW-1185">Reference proteome</keyword>
<dbReference type="CDD" id="cd00761">
    <property type="entry name" value="Glyco_tranf_GTA_type"/>
    <property type="match status" value="1"/>
</dbReference>
<accession>A0A1I6G3R9</accession>
<gene>
    <name evidence="2" type="ORF">SAMN04488124_0825</name>
</gene>
<dbReference type="OrthoDB" id="46222at2157"/>
<keyword evidence="2" id="KW-0808">Transferase</keyword>
<reference evidence="3" key="1">
    <citation type="submission" date="2016-10" db="EMBL/GenBank/DDBJ databases">
        <authorList>
            <person name="Varghese N."/>
            <person name="Submissions S."/>
        </authorList>
    </citation>
    <scope>NUCLEOTIDE SEQUENCE [LARGE SCALE GENOMIC DNA]</scope>
    <source>
        <strain evidence="3">CGMCC 1.8711</strain>
    </source>
</reference>
<dbReference type="InterPro" id="IPR029044">
    <property type="entry name" value="Nucleotide-diphossugar_trans"/>
</dbReference>
<dbReference type="Proteomes" id="UP000243250">
    <property type="component" value="Unassembled WGS sequence"/>
</dbReference>
<dbReference type="GO" id="GO:0016740">
    <property type="term" value="F:transferase activity"/>
    <property type="evidence" value="ECO:0007669"/>
    <property type="project" value="UniProtKB-KW"/>
</dbReference>
<feature type="domain" description="Glycosyltransferase 2-like" evidence="1">
    <location>
        <begin position="5"/>
        <end position="164"/>
    </location>
</feature>
<dbReference type="InterPro" id="IPR001173">
    <property type="entry name" value="Glyco_trans_2-like"/>
</dbReference>
<dbReference type="Gene3D" id="3.90.550.10">
    <property type="entry name" value="Spore Coat Polysaccharide Biosynthesis Protein SpsA, Chain A"/>
    <property type="match status" value="1"/>
</dbReference>
<evidence type="ECO:0000313" key="3">
    <source>
        <dbReference type="Proteomes" id="UP000243250"/>
    </source>
</evidence>
<dbReference type="SUPFAM" id="SSF53448">
    <property type="entry name" value="Nucleotide-diphospho-sugar transferases"/>
    <property type="match status" value="1"/>
</dbReference>